<feature type="domain" description="Nudix hydrolase" evidence="6">
    <location>
        <begin position="8"/>
        <end position="135"/>
    </location>
</feature>
<dbReference type="AlphaFoldDB" id="A0A562ULJ4"/>
<keyword evidence="4" id="KW-0460">Magnesium</keyword>
<accession>A0A562ULJ4</accession>
<evidence type="ECO:0000259" key="6">
    <source>
        <dbReference type="PROSITE" id="PS51462"/>
    </source>
</evidence>
<gene>
    <name evidence="7" type="ORF">LX16_5221</name>
</gene>
<dbReference type="Pfam" id="PF00293">
    <property type="entry name" value="NUDIX"/>
    <property type="match status" value="1"/>
</dbReference>
<comment type="similarity">
    <text evidence="2 5">Belongs to the Nudix hydrolase family.</text>
</comment>
<dbReference type="OrthoDB" id="3533156at2"/>
<dbReference type="GO" id="GO:0044715">
    <property type="term" value="F:8-oxo-dGDP phosphatase activity"/>
    <property type="evidence" value="ECO:0007669"/>
    <property type="project" value="TreeGrafter"/>
</dbReference>
<dbReference type="InterPro" id="IPR000086">
    <property type="entry name" value="NUDIX_hydrolase_dom"/>
</dbReference>
<evidence type="ECO:0000256" key="3">
    <source>
        <dbReference type="ARBA" id="ARBA00022801"/>
    </source>
</evidence>
<organism evidence="7 8">
    <name type="scientific">Stackebrandtia albiflava</name>
    <dbReference type="NCBI Taxonomy" id="406432"/>
    <lineage>
        <taxon>Bacteria</taxon>
        <taxon>Bacillati</taxon>
        <taxon>Actinomycetota</taxon>
        <taxon>Actinomycetes</taxon>
        <taxon>Glycomycetales</taxon>
        <taxon>Glycomycetaceae</taxon>
        <taxon>Stackebrandtia</taxon>
    </lineage>
</organism>
<name>A0A562ULJ4_9ACTN</name>
<comment type="caution">
    <text evidence="7">The sequence shown here is derived from an EMBL/GenBank/DDBJ whole genome shotgun (WGS) entry which is preliminary data.</text>
</comment>
<reference evidence="7 8" key="1">
    <citation type="journal article" date="2013" name="Stand. Genomic Sci.">
        <title>Genomic Encyclopedia of Type Strains, Phase I: The one thousand microbial genomes (KMG-I) project.</title>
        <authorList>
            <person name="Kyrpides N.C."/>
            <person name="Woyke T."/>
            <person name="Eisen J.A."/>
            <person name="Garrity G."/>
            <person name="Lilburn T.G."/>
            <person name="Beck B.J."/>
            <person name="Whitman W.B."/>
            <person name="Hugenholtz P."/>
            <person name="Klenk H.P."/>
        </authorList>
    </citation>
    <scope>NUCLEOTIDE SEQUENCE [LARGE SCALE GENOMIC DNA]</scope>
    <source>
        <strain evidence="7 8">DSM 45044</strain>
    </source>
</reference>
<dbReference type="InterPro" id="IPR015797">
    <property type="entry name" value="NUDIX_hydrolase-like_dom_sf"/>
</dbReference>
<keyword evidence="3 5" id="KW-0378">Hydrolase</keyword>
<dbReference type="GO" id="GO:0008413">
    <property type="term" value="F:8-oxo-7,8-dihydroguanosine triphosphate pyrophosphatase activity"/>
    <property type="evidence" value="ECO:0007669"/>
    <property type="project" value="TreeGrafter"/>
</dbReference>
<dbReference type="PROSITE" id="PS51462">
    <property type="entry name" value="NUDIX"/>
    <property type="match status" value="1"/>
</dbReference>
<sequence>MSTVSPGARARIVTGFLRDGDRVLLCHRSPRRRVLPDVWDLPGGHVEPGEPPAAALARELREELGIDVAPPVGPPVWRIHGDTFDMRIWLIDAWSGIPVNVAVGEHDAVGWFQADELGGLRLAHDAYPVMFAEALPVH</sequence>
<evidence type="ECO:0000256" key="1">
    <source>
        <dbReference type="ARBA" id="ARBA00001946"/>
    </source>
</evidence>
<evidence type="ECO:0000313" key="8">
    <source>
        <dbReference type="Proteomes" id="UP000321617"/>
    </source>
</evidence>
<dbReference type="RefSeq" id="WP_147144564.1">
    <property type="nucleotide sequence ID" value="NZ_BAABIJ010000002.1"/>
</dbReference>
<dbReference type="InterPro" id="IPR020084">
    <property type="entry name" value="NUDIX_hydrolase_CS"/>
</dbReference>
<keyword evidence="8" id="KW-1185">Reference proteome</keyword>
<dbReference type="InterPro" id="IPR020476">
    <property type="entry name" value="Nudix_hydrolase"/>
</dbReference>
<dbReference type="PANTHER" id="PTHR47707:SF2">
    <property type="entry name" value="CTP PYROPHOSPHOHYDROLASE"/>
    <property type="match status" value="1"/>
</dbReference>
<dbReference type="PANTHER" id="PTHR47707">
    <property type="entry name" value="8-OXO-DGTP DIPHOSPHATASE"/>
    <property type="match status" value="1"/>
</dbReference>
<dbReference type="Gene3D" id="3.90.79.10">
    <property type="entry name" value="Nucleoside Triphosphate Pyrophosphohydrolase"/>
    <property type="match status" value="1"/>
</dbReference>
<protein>
    <submittedName>
        <fullName evidence="7">ADP-ribose pyrophosphatase YjhB (NUDIX family)</fullName>
    </submittedName>
</protein>
<dbReference type="InterPro" id="IPR047127">
    <property type="entry name" value="MutT-like"/>
</dbReference>
<dbReference type="PRINTS" id="PR00502">
    <property type="entry name" value="NUDIXFAMILY"/>
</dbReference>
<dbReference type="GO" id="GO:0035539">
    <property type="term" value="F:8-oxo-7,8-dihydrodeoxyguanosine triphosphate pyrophosphatase activity"/>
    <property type="evidence" value="ECO:0007669"/>
    <property type="project" value="TreeGrafter"/>
</dbReference>
<dbReference type="GO" id="GO:0006281">
    <property type="term" value="P:DNA repair"/>
    <property type="evidence" value="ECO:0007669"/>
    <property type="project" value="InterPro"/>
</dbReference>
<evidence type="ECO:0000256" key="4">
    <source>
        <dbReference type="ARBA" id="ARBA00022842"/>
    </source>
</evidence>
<evidence type="ECO:0000256" key="5">
    <source>
        <dbReference type="RuleBase" id="RU003476"/>
    </source>
</evidence>
<evidence type="ECO:0000256" key="2">
    <source>
        <dbReference type="ARBA" id="ARBA00005582"/>
    </source>
</evidence>
<dbReference type="SUPFAM" id="SSF55811">
    <property type="entry name" value="Nudix"/>
    <property type="match status" value="1"/>
</dbReference>
<comment type="cofactor">
    <cofactor evidence="1">
        <name>Mg(2+)</name>
        <dbReference type="ChEBI" id="CHEBI:18420"/>
    </cofactor>
</comment>
<dbReference type="GO" id="GO:0044716">
    <property type="term" value="F:8-oxo-GDP phosphatase activity"/>
    <property type="evidence" value="ECO:0007669"/>
    <property type="project" value="TreeGrafter"/>
</dbReference>
<dbReference type="EMBL" id="VLLL01000012">
    <property type="protein sequence ID" value="TWJ06485.1"/>
    <property type="molecule type" value="Genomic_DNA"/>
</dbReference>
<dbReference type="PROSITE" id="PS00893">
    <property type="entry name" value="NUDIX_BOX"/>
    <property type="match status" value="1"/>
</dbReference>
<evidence type="ECO:0000313" key="7">
    <source>
        <dbReference type="EMBL" id="TWJ06485.1"/>
    </source>
</evidence>
<dbReference type="Proteomes" id="UP000321617">
    <property type="component" value="Unassembled WGS sequence"/>
</dbReference>
<proteinExistence type="inferred from homology"/>